<dbReference type="Proteomes" id="UP000248423">
    <property type="component" value="Unassembled WGS sequence"/>
</dbReference>
<gene>
    <name evidence="2" type="ORF">BO78DRAFT_411983</name>
</gene>
<proteinExistence type="predicted"/>
<protein>
    <submittedName>
        <fullName evidence="2">Uncharacterized protein</fullName>
    </submittedName>
</protein>
<feature type="region of interest" description="Disordered" evidence="1">
    <location>
        <begin position="71"/>
        <end position="91"/>
    </location>
</feature>
<reference evidence="2 3" key="1">
    <citation type="submission" date="2018-02" db="EMBL/GenBank/DDBJ databases">
        <title>The genomes of Aspergillus section Nigri reveals drivers in fungal speciation.</title>
        <authorList>
            <consortium name="DOE Joint Genome Institute"/>
            <person name="Vesth T.C."/>
            <person name="Nybo J."/>
            <person name="Theobald S."/>
            <person name="Brandl J."/>
            <person name="Frisvad J.C."/>
            <person name="Nielsen K.F."/>
            <person name="Lyhne E.K."/>
            <person name="Kogle M.E."/>
            <person name="Kuo A."/>
            <person name="Riley R."/>
            <person name="Clum A."/>
            <person name="Nolan M."/>
            <person name="Lipzen A."/>
            <person name="Salamov A."/>
            <person name="Henrissat B."/>
            <person name="Wiebenga A."/>
            <person name="De vries R.P."/>
            <person name="Grigoriev I.V."/>
            <person name="Mortensen U.H."/>
            <person name="Andersen M.R."/>
            <person name="Baker S.E."/>
        </authorList>
    </citation>
    <scope>NUCLEOTIDE SEQUENCE [LARGE SCALE GENOMIC DNA]</scope>
    <source>
        <strain evidence="2 3">CBS 121057</strain>
    </source>
</reference>
<dbReference type="OrthoDB" id="10437766at2759"/>
<dbReference type="EMBL" id="KZ826435">
    <property type="protein sequence ID" value="PYI00779.1"/>
    <property type="molecule type" value="Genomic_DNA"/>
</dbReference>
<evidence type="ECO:0000313" key="3">
    <source>
        <dbReference type="Proteomes" id="UP000248423"/>
    </source>
</evidence>
<evidence type="ECO:0000313" key="2">
    <source>
        <dbReference type="EMBL" id="PYI00779.1"/>
    </source>
</evidence>
<dbReference type="AlphaFoldDB" id="A0A319EIZ1"/>
<sequence length="290" mass="31914">MRWTSLPCFVHWQSGAIHDRFENRPAQGRMDSQIMTKQLRPFHSNNRLLQEKRALPIRSWPSGRVGGLHVIPGEPLLRQPGQRRPAGQSEFSMEKLAGGSPLFDSRPRPSPPSAIEPAPSFLLLPLSLSLPLPLARAAPLSWPSPPPPAASLSRHGSCWVPAPRPLVLRHGPAGPWPTRMMLFFRASVGRKCGFRTRLRCRCPPLDWLPHLPHDLSYCFCVSAISLFGLVLLMGASANALVAQSAQICCDSSPFTGTNLLHSFLRNSINEIVSCRIVLAIHLSGSYPPSS</sequence>
<accession>A0A319EIZ1</accession>
<name>A0A319EIZ1_ASPSB</name>
<organism evidence="2 3">
    <name type="scientific">Aspergillus sclerotiicarbonarius (strain CBS 121057 / IBT 28362)</name>
    <dbReference type="NCBI Taxonomy" id="1448318"/>
    <lineage>
        <taxon>Eukaryota</taxon>
        <taxon>Fungi</taxon>
        <taxon>Dikarya</taxon>
        <taxon>Ascomycota</taxon>
        <taxon>Pezizomycotina</taxon>
        <taxon>Eurotiomycetes</taxon>
        <taxon>Eurotiomycetidae</taxon>
        <taxon>Eurotiales</taxon>
        <taxon>Aspergillaceae</taxon>
        <taxon>Aspergillus</taxon>
        <taxon>Aspergillus subgen. Circumdati</taxon>
    </lineage>
</organism>
<keyword evidence="3" id="KW-1185">Reference proteome</keyword>
<dbReference type="VEuPathDB" id="FungiDB:BO78DRAFT_411983"/>
<evidence type="ECO:0000256" key="1">
    <source>
        <dbReference type="SAM" id="MobiDB-lite"/>
    </source>
</evidence>